<evidence type="ECO:0000313" key="3">
    <source>
        <dbReference type="Proteomes" id="UP000037069"/>
    </source>
</evidence>
<evidence type="ECO:0000313" key="2">
    <source>
        <dbReference type="EMBL" id="KNC27210.1"/>
    </source>
</evidence>
<dbReference type="AlphaFoldDB" id="A0A0L0C4J7"/>
<reference evidence="2 3" key="1">
    <citation type="journal article" date="2015" name="Nat. Commun.">
        <title>Lucilia cuprina genome unlocks parasitic fly biology to underpin future interventions.</title>
        <authorList>
            <person name="Anstead C.A."/>
            <person name="Korhonen P.K."/>
            <person name="Young N.D."/>
            <person name="Hall R.S."/>
            <person name="Jex A.R."/>
            <person name="Murali S.C."/>
            <person name="Hughes D.S."/>
            <person name="Lee S.F."/>
            <person name="Perry T."/>
            <person name="Stroehlein A.J."/>
            <person name="Ansell B.R."/>
            <person name="Breugelmans B."/>
            <person name="Hofmann A."/>
            <person name="Qu J."/>
            <person name="Dugan S."/>
            <person name="Lee S.L."/>
            <person name="Chao H."/>
            <person name="Dinh H."/>
            <person name="Han Y."/>
            <person name="Doddapaneni H.V."/>
            <person name="Worley K.C."/>
            <person name="Muzny D.M."/>
            <person name="Ioannidis P."/>
            <person name="Waterhouse R.M."/>
            <person name="Zdobnov E.M."/>
            <person name="James P.J."/>
            <person name="Bagnall N.H."/>
            <person name="Kotze A.C."/>
            <person name="Gibbs R.A."/>
            <person name="Richards S."/>
            <person name="Batterham P."/>
            <person name="Gasser R.B."/>
        </authorList>
    </citation>
    <scope>NUCLEOTIDE SEQUENCE [LARGE SCALE GENOMIC DNA]</scope>
    <source>
        <strain evidence="2 3">LS</strain>
        <tissue evidence="2">Full body</tissue>
    </source>
</reference>
<organism evidence="2 3">
    <name type="scientific">Lucilia cuprina</name>
    <name type="common">Green bottle fly</name>
    <name type="synonym">Australian sheep blowfly</name>
    <dbReference type="NCBI Taxonomy" id="7375"/>
    <lineage>
        <taxon>Eukaryota</taxon>
        <taxon>Metazoa</taxon>
        <taxon>Ecdysozoa</taxon>
        <taxon>Arthropoda</taxon>
        <taxon>Hexapoda</taxon>
        <taxon>Insecta</taxon>
        <taxon>Pterygota</taxon>
        <taxon>Neoptera</taxon>
        <taxon>Endopterygota</taxon>
        <taxon>Diptera</taxon>
        <taxon>Brachycera</taxon>
        <taxon>Muscomorpha</taxon>
        <taxon>Oestroidea</taxon>
        <taxon>Calliphoridae</taxon>
        <taxon>Luciliinae</taxon>
        <taxon>Lucilia</taxon>
    </lineage>
</organism>
<keyword evidence="1" id="KW-0732">Signal</keyword>
<dbReference type="Proteomes" id="UP000037069">
    <property type="component" value="Unassembled WGS sequence"/>
</dbReference>
<comment type="caution">
    <text evidence="2">The sequence shown here is derived from an EMBL/GenBank/DDBJ whole genome shotgun (WGS) entry which is preliminary data.</text>
</comment>
<feature type="signal peptide" evidence="1">
    <location>
        <begin position="1"/>
        <end position="21"/>
    </location>
</feature>
<gene>
    <name evidence="2" type="ORF">FF38_02637</name>
</gene>
<accession>A0A0L0C4J7</accession>
<sequence>MVSAVLTYFMLIFFHHWLSFCNDLPPPYCVQYEALELNPKYTLCISLSTLTHTFRELRIHIQYMYPERTIKKLTSTSPADKWPPEVLDNVLWLDHISSHAKESPMNEVPCLTLGGYLALYYHIYYQKYCRHIYFKMFKSLFDENLKEIKSPITSLQHVQIEKGPHFILQKFEKKQNRLKLL</sequence>
<protein>
    <submittedName>
        <fullName evidence="2">Uncharacterized protein</fullName>
    </submittedName>
</protein>
<name>A0A0L0C4J7_LUCCU</name>
<evidence type="ECO:0000256" key="1">
    <source>
        <dbReference type="SAM" id="SignalP"/>
    </source>
</evidence>
<proteinExistence type="predicted"/>
<feature type="chain" id="PRO_5005535669" evidence="1">
    <location>
        <begin position="22"/>
        <end position="181"/>
    </location>
</feature>
<keyword evidence="3" id="KW-1185">Reference proteome</keyword>
<dbReference type="EMBL" id="JRES01000930">
    <property type="protein sequence ID" value="KNC27210.1"/>
    <property type="molecule type" value="Genomic_DNA"/>
</dbReference>